<keyword evidence="3" id="KW-0813">Transport</keyword>
<comment type="subcellular location">
    <subcellularLocation>
        <location evidence="1">Cell membrane</location>
        <topology evidence="1">Multi-pass membrane protein</topology>
    </subcellularLocation>
</comment>
<feature type="transmembrane region" description="Helical" evidence="10">
    <location>
        <begin position="55"/>
        <end position="76"/>
    </location>
</feature>
<keyword evidence="12" id="KW-1185">Reference proteome</keyword>
<accession>A0A833SI73</accession>
<keyword evidence="4" id="KW-1003">Cell membrane</keyword>
<dbReference type="PANTHER" id="PTHR10791">
    <property type="entry name" value="RAG1-ACTIVATING PROTEIN 1"/>
    <property type="match status" value="1"/>
</dbReference>
<gene>
    <name evidence="11" type="ORF">GN244_ATG16679</name>
</gene>
<evidence type="ECO:0000256" key="5">
    <source>
        <dbReference type="ARBA" id="ARBA00022597"/>
    </source>
</evidence>
<dbReference type="Pfam" id="PF03083">
    <property type="entry name" value="MtN3_slv"/>
    <property type="match status" value="1"/>
</dbReference>
<name>A0A833SI73_PHYIN</name>
<dbReference type="InterPro" id="IPR004316">
    <property type="entry name" value="SWEET_rpt"/>
</dbReference>
<evidence type="ECO:0000256" key="7">
    <source>
        <dbReference type="ARBA" id="ARBA00022737"/>
    </source>
</evidence>
<organism evidence="11 12">
    <name type="scientific">Phytophthora infestans</name>
    <name type="common">Potato late blight agent</name>
    <name type="synonym">Botrytis infestans</name>
    <dbReference type="NCBI Taxonomy" id="4787"/>
    <lineage>
        <taxon>Eukaryota</taxon>
        <taxon>Sar</taxon>
        <taxon>Stramenopiles</taxon>
        <taxon>Oomycota</taxon>
        <taxon>Peronosporomycetes</taxon>
        <taxon>Peronosporales</taxon>
        <taxon>Peronosporaceae</taxon>
        <taxon>Phytophthora</taxon>
    </lineage>
</organism>
<evidence type="ECO:0000313" key="12">
    <source>
        <dbReference type="Proteomes" id="UP000602510"/>
    </source>
</evidence>
<dbReference type="PANTHER" id="PTHR10791:SF30">
    <property type="entry name" value="SUGAR TRANSPORTER SWEET1"/>
    <property type="match status" value="1"/>
</dbReference>
<dbReference type="AlphaFoldDB" id="A0A833SI73"/>
<comment type="similarity">
    <text evidence="2">Belongs to the SWEET sugar transporter family.</text>
</comment>
<evidence type="ECO:0000313" key="11">
    <source>
        <dbReference type="EMBL" id="KAF4031449.1"/>
    </source>
</evidence>
<comment type="caution">
    <text evidence="11">The sequence shown here is derived from an EMBL/GenBank/DDBJ whole genome shotgun (WGS) entry which is preliminary data.</text>
</comment>
<protein>
    <submittedName>
        <fullName evidence="11">Sugar efflux transporter for intercellular exchange</fullName>
    </submittedName>
</protein>
<evidence type="ECO:0000256" key="2">
    <source>
        <dbReference type="ARBA" id="ARBA00007809"/>
    </source>
</evidence>
<dbReference type="GO" id="GO:0051119">
    <property type="term" value="F:sugar transmembrane transporter activity"/>
    <property type="evidence" value="ECO:0007669"/>
    <property type="project" value="InterPro"/>
</dbReference>
<evidence type="ECO:0000256" key="10">
    <source>
        <dbReference type="SAM" id="Phobius"/>
    </source>
</evidence>
<keyword evidence="9 10" id="KW-0472">Membrane</keyword>
<dbReference type="Proteomes" id="UP000602510">
    <property type="component" value="Unassembled WGS sequence"/>
</dbReference>
<keyword evidence="6 10" id="KW-0812">Transmembrane</keyword>
<evidence type="ECO:0000256" key="3">
    <source>
        <dbReference type="ARBA" id="ARBA00022448"/>
    </source>
</evidence>
<dbReference type="EMBL" id="WSZM01000579">
    <property type="protein sequence ID" value="KAF4031449.1"/>
    <property type="molecule type" value="Genomic_DNA"/>
</dbReference>
<evidence type="ECO:0000256" key="6">
    <source>
        <dbReference type="ARBA" id="ARBA00022692"/>
    </source>
</evidence>
<keyword evidence="7" id="KW-0677">Repeat</keyword>
<keyword evidence="8 10" id="KW-1133">Transmembrane helix</keyword>
<reference evidence="11" key="1">
    <citation type="submission" date="2020-04" db="EMBL/GenBank/DDBJ databases">
        <title>Hybrid Assembly of Korean Phytophthora infestans isolates.</title>
        <authorList>
            <person name="Prokchorchik M."/>
            <person name="Lee Y."/>
            <person name="Seo J."/>
            <person name="Cho J.-H."/>
            <person name="Park Y.-E."/>
            <person name="Jang D.-C."/>
            <person name="Im J.-S."/>
            <person name="Choi J.-G."/>
            <person name="Park H.-J."/>
            <person name="Lee G.-B."/>
            <person name="Lee Y.-G."/>
            <person name="Hong S.-Y."/>
            <person name="Cho K."/>
            <person name="Sohn K.H."/>
        </authorList>
    </citation>
    <scope>NUCLEOTIDE SEQUENCE</scope>
    <source>
        <strain evidence="11">KR_1_A1</strain>
    </source>
</reference>
<evidence type="ECO:0000256" key="8">
    <source>
        <dbReference type="ARBA" id="ARBA00022989"/>
    </source>
</evidence>
<keyword evidence="5" id="KW-0762">Sugar transport</keyword>
<feature type="transmembrane region" description="Helical" evidence="10">
    <location>
        <begin position="26"/>
        <end position="43"/>
    </location>
</feature>
<dbReference type="GO" id="GO:0005886">
    <property type="term" value="C:plasma membrane"/>
    <property type="evidence" value="ECO:0007669"/>
    <property type="project" value="UniProtKB-SubCell"/>
</dbReference>
<sequence>MQLPNYLSALCKTDVIHLLSSTQEKILGNITVLINVALYASSLEIMKLVLQTKSVASLFATMYFVNLVSRFIYGILADDTFVRRAPQYHPSGAVYLIP</sequence>
<proteinExistence type="inferred from homology"/>
<dbReference type="InterPro" id="IPR047664">
    <property type="entry name" value="SWEET"/>
</dbReference>
<evidence type="ECO:0000256" key="9">
    <source>
        <dbReference type="ARBA" id="ARBA00023136"/>
    </source>
</evidence>
<evidence type="ECO:0000256" key="1">
    <source>
        <dbReference type="ARBA" id="ARBA00004651"/>
    </source>
</evidence>
<evidence type="ECO:0000256" key="4">
    <source>
        <dbReference type="ARBA" id="ARBA00022475"/>
    </source>
</evidence>